<evidence type="ECO:0000313" key="5">
    <source>
        <dbReference type="Proteomes" id="UP000193144"/>
    </source>
</evidence>
<feature type="region of interest" description="Disordered" evidence="2">
    <location>
        <begin position="171"/>
        <end position="202"/>
    </location>
</feature>
<feature type="region of interest" description="Disordered" evidence="2">
    <location>
        <begin position="1"/>
        <end position="142"/>
    </location>
</feature>
<dbReference type="InterPro" id="IPR046707">
    <property type="entry name" value="DUF6780"/>
</dbReference>
<gene>
    <name evidence="4" type="ORF">BCR34DRAFT_517346</name>
</gene>
<organism evidence="4 5">
    <name type="scientific">Clohesyomyces aquaticus</name>
    <dbReference type="NCBI Taxonomy" id="1231657"/>
    <lineage>
        <taxon>Eukaryota</taxon>
        <taxon>Fungi</taxon>
        <taxon>Dikarya</taxon>
        <taxon>Ascomycota</taxon>
        <taxon>Pezizomycotina</taxon>
        <taxon>Dothideomycetes</taxon>
        <taxon>Pleosporomycetidae</taxon>
        <taxon>Pleosporales</taxon>
        <taxon>Lindgomycetaceae</taxon>
        <taxon>Clohesyomyces</taxon>
    </lineage>
</organism>
<dbReference type="EMBL" id="MCFA01000096">
    <property type="protein sequence ID" value="ORY08690.1"/>
    <property type="molecule type" value="Genomic_DNA"/>
</dbReference>
<feature type="compositionally biased region" description="Low complexity" evidence="2">
    <location>
        <begin position="107"/>
        <end position="116"/>
    </location>
</feature>
<feature type="region of interest" description="Disordered" evidence="2">
    <location>
        <begin position="267"/>
        <end position="291"/>
    </location>
</feature>
<dbReference type="PROSITE" id="PS51719">
    <property type="entry name" value="G_SEPTIN"/>
    <property type="match status" value="1"/>
</dbReference>
<dbReference type="InterPro" id="IPR030379">
    <property type="entry name" value="G_SEPTIN_dom"/>
</dbReference>
<proteinExistence type="inferred from homology"/>
<protein>
    <submittedName>
        <fullName evidence="4">Septin-domain-containing protein</fullName>
    </submittedName>
</protein>
<evidence type="ECO:0000313" key="4">
    <source>
        <dbReference type="EMBL" id="ORY08690.1"/>
    </source>
</evidence>
<evidence type="ECO:0000256" key="1">
    <source>
        <dbReference type="RuleBase" id="RU004560"/>
    </source>
</evidence>
<keyword evidence="5" id="KW-1185">Reference proteome</keyword>
<dbReference type="Pfam" id="PF20571">
    <property type="entry name" value="DUF6780"/>
    <property type="match status" value="1"/>
</dbReference>
<reference evidence="4 5" key="1">
    <citation type="submission" date="2016-07" db="EMBL/GenBank/DDBJ databases">
        <title>Pervasive Adenine N6-methylation of Active Genes in Fungi.</title>
        <authorList>
            <consortium name="DOE Joint Genome Institute"/>
            <person name="Mondo S.J."/>
            <person name="Dannebaum R.O."/>
            <person name="Kuo R.C."/>
            <person name="Labutti K."/>
            <person name="Haridas S."/>
            <person name="Kuo A."/>
            <person name="Salamov A."/>
            <person name="Ahrendt S.R."/>
            <person name="Lipzen A."/>
            <person name="Sullivan W."/>
            <person name="Andreopoulos W.B."/>
            <person name="Clum A."/>
            <person name="Lindquist E."/>
            <person name="Daum C."/>
            <person name="Ramamoorthy G.K."/>
            <person name="Gryganskyi A."/>
            <person name="Culley D."/>
            <person name="Magnuson J.K."/>
            <person name="James T.Y."/>
            <person name="O'Malley M.A."/>
            <person name="Stajich J.E."/>
            <person name="Spatafora J.W."/>
            <person name="Visel A."/>
            <person name="Grigoriev I.V."/>
        </authorList>
    </citation>
    <scope>NUCLEOTIDE SEQUENCE [LARGE SCALE GENOMIC DNA]</scope>
    <source>
        <strain evidence="4 5">CBS 115471</strain>
    </source>
</reference>
<comment type="similarity">
    <text evidence="1">Belongs to the TRAFAC class TrmE-Era-EngA-EngB-Septin-like GTPase superfamily. Septin GTPase family.</text>
</comment>
<dbReference type="STRING" id="1231657.A0A1Y1ZEJ4"/>
<keyword evidence="1" id="KW-0547">Nucleotide-binding</keyword>
<sequence length="816" mass="87719">MRPSSSGDHVPLAKPRSRKSSVADVPAAQGGPSSHVPTTFFLRSEEEMELSLAASQGTETSGRQRESTFGVQSLADTLEAAFGPDSGAGDKIEEPAATAGKQDACTAGSPASSPKGSSRRSDSSRSSLRRKHARKASNQTISVPLTPINVHAASSISASALPSTPKSVSLQSLKLSDEESGVDDAASQAIASSGEDEDEEALGHSAGTFPQLVMPSIQMPARRPFTAKGKAMGKLKVLIAGDSGLGKTSLIRSIVQLCEDIVHVDPLSTSQPLSQSPPPPKSRTRRQRVEDAGTSKIVEVCASTKAYPHWWTDLEESRVLRRRKSFSDTVLERNLCFVDTPGYSKSSSRSEEMHQVVEYVQSLLYRNAESGSLEDSELLSIISGNGGVQVDVVLYLLSPCHDISKDVEQMQRLSALTNVIPIIARSDTLSPSEIVAIKTSILARLQTTSIKPFFFGQAIDDALLAVQGLTVTTTSSMTSSDLTQYPFNIPTHPYAISTTPGPDTDTMDASLLMSPDYVQPLLPSELVTLVGQVFDPESIAWLRHSAAKKFVAWRRRMKLSGESFTLQGLTQQRLQRSSISSSSVGLNMGPLNASTTASLFSVASPSGVLVPRAASPFYLSNPNLDSLQSPFPASSPSLSHSHMDGFEGPTDFSLARYNNFTQGEQRFAEVRLARWASDLQRSLRNERERFEELQRNERAKWLLERVGEEVRDGKIVSSTTSPRADWAVVRHGDRKGANGGGHWHGSGGRLDARDPLGLCDFSDEVKKRGTVLVKVLGSMTVLGAVMVAVVKACGLETGLPGSQGLWRWITGAASGE</sequence>
<dbReference type="Proteomes" id="UP000193144">
    <property type="component" value="Unassembled WGS sequence"/>
</dbReference>
<dbReference type="Pfam" id="PF00735">
    <property type="entry name" value="Septin"/>
    <property type="match status" value="1"/>
</dbReference>
<feature type="domain" description="Septin-type G" evidence="3">
    <location>
        <begin position="231"/>
        <end position="560"/>
    </location>
</feature>
<evidence type="ECO:0000256" key="2">
    <source>
        <dbReference type="SAM" id="MobiDB-lite"/>
    </source>
</evidence>
<dbReference type="GO" id="GO:0005525">
    <property type="term" value="F:GTP binding"/>
    <property type="evidence" value="ECO:0007669"/>
    <property type="project" value="UniProtKB-KW"/>
</dbReference>
<dbReference type="Gene3D" id="3.40.50.300">
    <property type="entry name" value="P-loop containing nucleotide triphosphate hydrolases"/>
    <property type="match status" value="1"/>
</dbReference>
<name>A0A1Y1ZEJ4_9PLEO</name>
<comment type="caution">
    <text evidence="4">The sequence shown here is derived from an EMBL/GenBank/DDBJ whole genome shotgun (WGS) entry which is preliminary data.</text>
</comment>
<dbReference type="PANTHER" id="PTHR18884">
    <property type="entry name" value="SEPTIN"/>
    <property type="match status" value="1"/>
</dbReference>
<dbReference type="InterPro" id="IPR027417">
    <property type="entry name" value="P-loop_NTPase"/>
</dbReference>
<dbReference type="AlphaFoldDB" id="A0A1Y1ZEJ4"/>
<dbReference type="SUPFAM" id="SSF52540">
    <property type="entry name" value="P-loop containing nucleoside triphosphate hydrolases"/>
    <property type="match status" value="1"/>
</dbReference>
<dbReference type="OrthoDB" id="4150765at2759"/>
<keyword evidence="1" id="KW-0342">GTP-binding</keyword>
<feature type="compositionally biased region" description="Polar residues" evidence="2">
    <location>
        <begin position="56"/>
        <end position="75"/>
    </location>
</feature>
<accession>A0A1Y1ZEJ4</accession>
<evidence type="ECO:0000259" key="3">
    <source>
        <dbReference type="PROSITE" id="PS51719"/>
    </source>
</evidence>